<keyword evidence="2" id="KW-1185">Reference proteome</keyword>
<evidence type="ECO:0008006" key="3">
    <source>
        <dbReference type="Google" id="ProtNLM"/>
    </source>
</evidence>
<dbReference type="SUPFAM" id="SSF81901">
    <property type="entry name" value="HCP-like"/>
    <property type="match status" value="1"/>
</dbReference>
<protein>
    <recommendedName>
        <fullName evidence="3">Sel1 repeat family protein</fullName>
    </recommendedName>
</protein>
<evidence type="ECO:0000313" key="2">
    <source>
        <dbReference type="Proteomes" id="UP000218554"/>
    </source>
</evidence>
<dbReference type="Pfam" id="PF08238">
    <property type="entry name" value="Sel1"/>
    <property type="match status" value="2"/>
</dbReference>
<dbReference type="KEGG" id="pfuw:KF707C_43320"/>
<dbReference type="InterPro" id="IPR052748">
    <property type="entry name" value="ISR_Activator"/>
</dbReference>
<reference evidence="2" key="1">
    <citation type="submission" date="2015-05" db="EMBL/GenBank/DDBJ databases">
        <title>Draft genome sequencing of a biphenyl-degrading bacterium, Pseudomonas balearica KF707 (=NBRC110670).</title>
        <authorList>
            <person name="Kimura N."/>
            <person name="Hirose J."/>
            <person name="Watanabe T."/>
            <person name="Suenaga H."/>
            <person name="Fujihara H."/>
            <person name="Noguchi M."/>
            <person name="Hashimoto M."/>
            <person name="Shimodaira J."/>
            <person name="Tsuchikane K."/>
            <person name="Hosoyama A."/>
            <person name="Yamazoe A."/>
            <person name="Fujita N."/>
            <person name="Furukawa K."/>
        </authorList>
    </citation>
    <scope>NUCLEOTIDE SEQUENCE [LARGE SCALE GENOMIC DNA]</scope>
    <source>
        <strain evidence="2">DSM 10086 / NBRC 110670 / KF707</strain>
    </source>
</reference>
<sequence>MKYRVPAATSSTLPTRVALWLLDSPRLGQANSVKRLAGNLLKQPALDGEVEAQSRLGQMLCRDCGNPRDRRIGLDLLRQAARAGDRRAQLELGRLYSLPRHHEPEQARHWLELAAAQGSHEAARLLSRLAPHA</sequence>
<dbReference type="AlphaFoldDB" id="A0AAD1C3E5"/>
<accession>A0AAD1C3E5</accession>
<dbReference type="PANTHER" id="PTHR45011:SF1">
    <property type="entry name" value="DAP3-BINDING CELL DEATH ENHANCER 1"/>
    <property type="match status" value="1"/>
</dbReference>
<dbReference type="SMART" id="SM00671">
    <property type="entry name" value="SEL1"/>
    <property type="match status" value="2"/>
</dbReference>
<dbReference type="Proteomes" id="UP000218554">
    <property type="component" value="Chromosome"/>
</dbReference>
<organism evidence="1 2">
    <name type="scientific">Metapseudomonas furukawaii</name>
    <name type="common">Pseudomonas furukawaii</name>
    <dbReference type="NCBI Taxonomy" id="1149133"/>
    <lineage>
        <taxon>Bacteria</taxon>
        <taxon>Pseudomonadati</taxon>
        <taxon>Pseudomonadota</taxon>
        <taxon>Gammaproteobacteria</taxon>
        <taxon>Pseudomonadales</taxon>
        <taxon>Pseudomonadaceae</taxon>
        <taxon>Metapseudomonas</taxon>
    </lineage>
</organism>
<dbReference type="InterPro" id="IPR011990">
    <property type="entry name" value="TPR-like_helical_dom_sf"/>
</dbReference>
<dbReference type="Gene3D" id="1.25.40.10">
    <property type="entry name" value="Tetratricopeptide repeat domain"/>
    <property type="match status" value="1"/>
</dbReference>
<proteinExistence type="predicted"/>
<dbReference type="InterPro" id="IPR006597">
    <property type="entry name" value="Sel1-like"/>
</dbReference>
<evidence type="ECO:0000313" key="1">
    <source>
        <dbReference type="EMBL" id="BAU76020.1"/>
    </source>
</evidence>
<name>A0AAD1C3E5_METFU</name>
<dbReference type="EMBL" id="AP014862">
    <property type="protein sequence ID" value="BAU76020.1"/>
    <property type="molecule type" value="Genomic_DNA"/>
</dbReference>
<reference evidence="1 2" key="2">
    <citation type="journal article" date="2017" name="Int. J. Syst. Evol. Microbiol.">
        <title>Pseudomonas furukawaii sp. nov., a polychlorinated biphenyl-degrading bacterium isolated from biphenyl-contaminated soil in Japan.</title>
        <authorList>
            <person name="Kimura N."/>
            <person name="Watanabe T."/>
            <person name="Suenaga H."/>
            <person name="Fujihara H."/>
            <person name="Futagami T."/>
            <person name="Goto M."/>
            <person name="Hanada S."/>
            <person name="Hirose J."/>
        </authorList>
    </citation>
    <scope>NUCLEOTIDE SEQUENCE [LARGE SCALE GENOMIC DNA]</scope>
    <source>
        <strain evidence="2">DSM 10086 / NBRC 110670 / KF707</strain>
    </source>
</reference>
<dbReference type="RefSeq" id="WP_003450075.1">
    <property type="nucleotide sequence ID" value="NZ_AJMR01000089.1"/>
</dbReference>
<dbReference type="PANTHER" id="PTHR45011">
    <property type="entry name" value="DAP3-BINDING CELL DEATH ENHANCER 1"/>
    <property type="match status" value="1"/>
</dbReference>
<gene>
    <name evidence="1" type="ORF">KF707C_43320</name>
</gene>